<dbReference type="Proteomes" id="UP001165381">
    <property type="component" value="Unassembled WGS sequence"/>
</dbReference>
<feature type="signal peptide" evidence="1">
    <location>
        <begin position="1"/>
        <end position="22"/>
    </location>
</feature>
<proteinExistence type="predicted"/>
<evidence type="ECO:0000256" key="1">
    <source>
        <dbReference type="SAM" id="SignalP"/>
    </source>
</evidence>
<gene>
    <name evidence="2" type="ORF">M3P09_17045</name>
</gene>
<dbReference type="NCBIfam" id="TIGR03519">
    <property type="entry name" value="T9SS_PorP_fam"/>
    <property type="match status" value="1"/>
</dbReference>
<evidence type="ECO:0000313" key="3">
    <source>
        <dbReference type="Proteomes" id="UP001165381"/>
    </source>
</evidence>
<protein>
    <submittedName>
        <fullName evidence="2">Type IX secretion system membrane protein PorP/SprF</fullName>
    </submittedName>
</protein>
<sequence length="301" mass="33282">MKKNKLLIAAILLLVSITTVYGQQDPQYTQYMYNMNVLNPAYAGSRGVTSIALLGRSQWVGVDGAPQTATLSVNSPLGKRAGFGFSVIHDEIGPAKENNVYIDFSYAIPTSEHGKLAFGVKGGATFLNVREVITVDPDPLNTPIDLFAPNFGLGVMYYNQKFYIGLSAPNILETKYLEKENGISSTASEKTHYFFTSGYVFDIDNNLKLKPSTMVKASTGTPVSIDLSLNLLVQKRVEFGLSVRLDDSLNGIVGFQVNNNLKIGYAYEHTTSRFKVFNSGSHEIIFLFDINKRKIKSPRFF</sequence>
<dbReference type="Pfam" id="PF11751">
    <property type="entry name" value="PorP_SprF"/>
    <property type="match status" value="1"/>
</dbReference>
<keyword evidence="3" id="KW-1185">Reference proteome</keyword>
<comment type="caution">
    <text evidence="2">The sequence shown here is derived from an EMBL/GenBank/DDBJ whole genome shotgun (WGS) entry which is preliminary data.</text>
</comment>
<reference evidence="2" key="1">
    <citation type="submission" date="2022-05" db="EMBL/GenBank/DDBJ databases">
        <authorList>
            <person name="Park J.-S."/>
        </authorList>
    </citation>
    <scope>NUCLEOTIDE SEQUENCE</scope>
    <source>
        <strain evidence="2">2012CJ34-3</strain>
    </source>
</reference>
<feature type="chain" id="PRO_5045680631" evidence="1">
    <location>
        <begin position="23"/>
        <end position="301"/>
    </location>
</feature>
<keyword evidence="1" id="KW-0732">Signal</keyword>
<evidence type="ECO:0000313" key="2">
    <source>
        <dbReference type="EMBL" id="MCL6296715.1"/>
    </source>
</evidence>
<dbReference type="InterPro" id="IPR019861">
    <property type="entry name" value="PorP/SprF_Bacteroidetes"/>
</dbReference>
<name>A0ABT0QIA3_9FLAO</name>
<organism evidence="2 3">
    <name type="scientific">Jejuia spongiicola</name>
    <dbReference type="NCBI Taxonomy" id="2942207"/>
    <lineage>
        <taxon>Bacteria</taxon>
        <taxon>Pseudomonadati</taxon>
        <taxon>Bacteroidota</taxon>
        <taxon>Flavobacteriia</taxon>
        <taxon>Flavobacteriales</taxon>
        <taxon>Flavobacteriaceae</taxon>
        <taxon>Jejuia</taxon>
    </lineage>
</organism>
<dbReference type="EMBL" id="JAMFLZ010000012">
    <property type="protein sequence ID" value="MCL6296715.1"/>
    <property type="molecule type" value="Genomic_DNA"/>
</dbReference>
<accession>A0ABT0QIA3</accession>
<dbReference type="RefSeq" id="WP_249974035.1">
    <property type="nucleotide sequence ID" value="NZ_JAMFLZ010000012.1"/>
</dbReference>